<name>A0A1W1CZE4_9ZZZZ</name>
<reference evidence="1" key="1">
    <citation type="submission" date="2016-10" db="EMBL/GenBank/DDBJ databases">
        <authorList>
            <person name="de Groot N.N."/>
        </authorList>
    </citation>
    <scope>NUCLEOTIDE SEQUENCE</scope>
</reference>
<organism evidence="1">
    <name type="scientific">hydrothermal vent metagenome</name>
    <dbReference type="NCBI Taxonomy" id="652676"/>
    <lineage>
        <taxon>unclassified sequences</taxon>
        <taxon>metagenomes</taxon>
        <taxon>ecological metagenomes</taxon>
    </lineage>
</organism>
<dbReference type="AlphaFoldDB" id="A0A1W1CZE4"/>
<dbReference type="EMBL" id="FPHM01000211">
    <property type="protein sequence ID" value="SFV71184.1"/>
    <property type="molecule type" value="Genomic_DNA"/>
</dbReference>
<sequence>MSSIAYKNELILALAFLLLVSAFFYKEHIVSNDGSSANDTVQLVQDIKESIALKALWGDKKLTKKIESLKFGISPSKFKWSRKGKKLQAVFTSISGKELNMLMKKIMNMAIEIQKIDINKMGSAYTLELKCKW</sequence>
<gene>
    <name evidence="1" type="ORF">MNB_SV-13-776</name>
</gene>
<accession>A0A1W1CZE4</accession>
<protein>
    <submittedName>
        <fullName evidence="1">Uncharacterized protein</fullName>
    </submittedName>
</protein>
<evidence type="ECO:0000313" key="1">
    <source>
        <dbReference type="EMBL" id="SFV71184.1"/>
    </source>
</evidence>
<proteinExistence type="predicted"/>